<evidence type="ECO:0000259" key="8">
    <source>
        <dbReference type="Pfam" id="PF02656"/>
    </source>
</evidence>
<dbReference type="VEuPathDB" id="FungiDB:B9J08_005117"/>
<dbReference type="Pfam" id="PF02656">
    <property type="entry name" value="DUF202"/>
    <property type="match status" value="1"/>
</dbReference>
<dbReference type="AlphaFoldDB" id="A0A0L0P6D8"/>
<evidence type="ECO:0000313" key="9">
    <source>
        <dbReference type="EMBL" id="KNE01943.1"/>
    </source>
</evidence>
<keyword evidence="2" id="KW-1003">Cell membrane</keyword>
<feature type="transmembrane region" description="Helical" evidence="7">
    <location>
        <begin position="86"/>
        <end position="107"/>
    </location>
</feature>
<dbReference type="GO" id="GO:0005886">
    <property type="term" value="C:plasma membrane"/>
    <property type="evidence" value="ECO:0007669"/>
    <property type="project" value="UniProtKB-SubCell"/>
</dbReference>
<protein>
    <recommendedName>
        <fullName evidence="8">DUF202 domain-containing protein</fullName>
    </recommendedName>
</protein>
<evidence type="ECO:0000256" key="1">
    <source>
        <dbReference type="ARBA" id="ARBA00004651"/>
    </source>
</evidence>
<dbReference type="InterPro" id="IPR052053">
    <property type="entry name" value="IM_YidH-like"/>
</dbReference>
<proteinExistence type="predicted"/>
<evidence type="ECO:0000256" key="3">
    <source>
        <dbReference type="ARBA" id="ARBA00022692"/>
    </source>
</evidence>
<organism evidence="9 10">
    <name type="scientific">Candidozyma auris</name>
    <name type="common">Yeast</name>
    <name type="synonym">Candida auris</name>
    <dbReference type="NCBI Taxonomy" id="498019"/>
    <lineage>
        <taxon>Eukaryota</taxon>
        <taxon>Fungi</taxon>
        <taxon>Dikarya</taxon>
        <taxon>Ascomycota</taxon>
        <taxon>Saccharomycotina</taxon>
        <taxon>Pichiomycetes</taxon>
        <taxon>Metschnikowiaceae</taxon>
        <taxon>Candidozyma</taxon>
    </lineage>
</organism>
<keyword evidence="3 7" id="KW-0812">Transmembrane</keyword>
<dbReference type="PANTHER" id="PTHR34187">
    <property type="entry name" value="FGR18P"/>
    <property type="match status" value="1"/>
</dbReference>
<gene>
    <name evidence="9" type="ORF">QG37_01291</name>
</gene>
<evidence type="ECO:0000256" key="7">
    <source>
        <dbReference type="SAM" id="Phobius"/>
    </source>
</evidence>
<accession>A0A0L0P6D8</accession>
<name>A0A0L0P6D8_CANAR</name>
<feature type="domain" description="DUF202" evidence="8">
    <location>
        <begin position="77"/>
        <end position="157"/>
    </location>
</feature>
<keyword evidence="5 7" id="KW-0472">Membrane</keyword>
<evidence type="ECO:0000256" key="5">
    <source>
        <dbReference type="ARBA" id="ARBA00023136"/>
    </source>
</evidence>
<sequence>MQAYHSRLNSPFRSESIDSETEVAPFLPQSAEGQPSRQLSRQPSNLMQEHSLATTTPGKYWWMPKLRVLEITLSEPRDVLQSERTLLSFVRFSTSLYFAATGMIMGFHLRSSGEKDHTHLPNFNNGLFNKIIAAILIGLAFATLVLSGINYFRTVRRYSQKRIHTYGFNNLTMVICVTAVVLTLIGINIALIVDRIMTSLS</sequence>
<dbReference type="Proteomes" id="UP000037122">
    <property type="component" value="Unassembled WGS sequence"/>
</dbReference>
<dbReference type="InterPro" id="IPR003807">
    <property type="entry name" value="DUF202"/>
</dbReference>
<feature type="region of interest" description="Disordered" evidence="6">
    <location>
        <begin position="1"/>
        <end position="21"/>
    </location>
</feature>
<keyword evidence="4 7" id="KW-1133">Transmembrane helix</keyword>
<comment type="caution">
    <text evidence="9">The sequence shown here is derived from an EMBL/GenBank/DDBJ whole genome shotgun (WGS) entry which is preliminary data.</text>
</comment>
<dbReference type="VEuPathDB" id="FungiDB:CJJ07_004596"/>
<comment type="subcellular location">
    <subcellularLocation>
        <location evidence="1">Cell membrane</location>
        <topology evidence="1">Multi-pass membrane protein</topology>
    </subcellularLocation>
</comment>
<evidence type="ECO:0000256" key="2">
    <source>
        <dbReference type="ARBA" id="ARBA00022475"/>
    </source>
</evidence>
<feature type="transmembrane region" description="Helical" evidence="7">
    <location>
        <begin position="127"/>
        <end position="152"/>
    </location>
</feature>
<reference evidence="10" key="1">
    <citation type="journal article" date="2015" name="BMC Genomics">
        <title>Draft genome of a commonly misdiagnosed multidrug resistant pathogen Candida auris.</title>
        <authorList>
            <person name="Chatterjee S."/>
            <person name="Alampalli S.V."/>
            <person name="Nageshan R.K."/>
            <person name="Chettiar S.T."/>
            <person name="Joshi S."/>
            <person name="Tatu U.S."/>
        </authorList>
    </citation>
    <scope>NUCLEOTIDE SEQUENCE [LARGE SCALE GENOMIC DNA]</scope>
    <source>
        <strain evidence="10">6684</strain>
    </source>
</reference>
<dbReference type="EMBL" id="LGST01000008">
    <property type="protein sequence ID" value="KNE01943.1"/>
    <property type="molecule type" value="Genomic_DNA"/>
</dbReference>
<dbReference type="PANTHER" id="PTHR34187:SF2">
    <property type="entry name" value="DUF202 DOMAIN-CONTAINING PROTEIN"/>
    <property type="match status" value="1"/>
</dbReference>
<evidence type="ECO:0000256" key="6">
    <source>
        <dbReference type="SAM" id="MobiDB-lite"/>
    </source>
</evidence>
<feature type="transmembrane region" description="Helical" evidence="7">
    <location>
        <begin position="173"/>
        <end position="193"/>
    </location>
</feature>
<dbReference type="VEuPathDB" id="FungiDB:QG37_01291"/>
<dbReference type="VEuPathDB" id="FungiDB:CJI97_005201"/>
<evidence type="ECO:0000256" key="4">
    <source>
        <dbReference type="ARBA" id="ARBA00022989"/>
    </source>
</evidence>
<evidence type="ECO:0000313" key="10">
    <source>
        <dbReference type="Proteomes" id="UP000037122"/>
    </source>
</evidence>